<dbReference type="GO" id="GO:0051607">
    <property type="term" value="P:defense response to virus"/>
    <property type="evidence" value="ECO:0007669"/>
    <property type="project" value="UniProtKB-KW"/>
</dbReference>
<name>A1WUQ3_HALHL</name>
<evidence type="ECO:0000256" key="4">
    <source>
        <dbReference type="ARBA" id="ARBA00023118"/>
    </source>
</evidence>
<dbReference type="InterPro" id="IPR010160">
    <property type="entry name" value="CRISPR-assoc_prot_Cmr5"/>
</dbReference>
<dbReference type="STRING" id="349124.Hhal_0630"/>
<dbReference type="InterPro" id="IPR023101">
    <property type="entry name" value="AF1862-like_dom_sf"/>
</dbReference>
<dbReference type="Pfam" id="PF09701">
    <property type="entry name" value="Cas_Cmr5"/>
    <property type="match status" value="1"/>
</dbReference>
<evidence type="ECO:0000313" key="7">
    <source>
        <dbReference type="Proteomes" id="UP000000647"/>
    </source>
</evidence>
<reference evidence="6 7" key="2">
    <citation type="journal article" date="2013" name="Stand. Genomic Sci.">
        <title>Complete genome sequence of Halorhodospira halophila SL1.</title>
        <authorList>
            <person name="Challacombe J.F."/>
            <person name="Majid S."/>
            <person name="Deole R."/>
            <person name="Brettin T.S."/>
            <person name="Bruce D."/>
            <person name="Delano S.F."/>
            <person name="Detter J.C."/>
            <person name="Gleasner C.D."/>
            <person name="Han C.S."/>
            <person name="Misra M."/>
            <person name="Reitenga K.G."/>
            <person name="Mikhailova N."/>
            <person name="Woyke T."/>
            <person name="Pitluck S."/>
            <person name="Nolan M."/>
            <person name="Land M.L."/>
            <person name="Saunders E."/>
            <person name="Tapia R."/>
            <person name="Lapidus A."/>
            <person name="Ivanova N."/>
            <person name="Hoff W.D."/>
        </authorList>
    </citation>
    <scope>NUCLEOTIDE SEQUENCE [LARGE SCALE GENOMIC DNA]</scope>
    <source>
        <strain evidence="7">DSM 244 / SL1</strain>
    </source>
</reference>
<evidence type="ECO:0000256" key="5">
    <source>
        <dbReference type="ARBA" id="ARBA00030001"/>
    </source>
</evidence>
<dbReference type="AlphaFoldDB" id="A1WUQ3"/>
<dbReference type="EMBL" id="CP000544">
    <property type="protein sequence ID" value="ABM61415.1"/>
    <property type="molecule type" value="Genomic_DNA"/>
</dbReference>
<gene>
    <name evidence="6" type="ordered locus">Hhal_0630</name>
</gene>
<comment type="similarity">
    <text evidence="2">Belongs to the CRISPR system Cmr5 family.</text>
</comment>
<dbReference type="NCBIfam" id="TIGR01881">
    <property type="entry name" value="cas_Cmr5"/>
    <property type="match status" value="1"/>
</dbReference>
<keyword evidence="3" id="KW-0963">Cytoplasm</keyword>
<dbReference type="HOGENOM" id="CLU_120836_2_1_6"/>
<evidence type="ECO:0000256" key="2">
    <source>
        <dbReference type="ARBA" id="ARBA00006161"/>
    </source>
</evidence>
<keyword evidence="4" id="KW-0051">Antiviral defense</keyword>
<dbReference type="Gene3D" id="1.10.520.30">
    <property type="entry name" value="AF1862-like domain"/>
    <property type="match status" value="1"/>
</dbReference>
<dbReference type="KEGG" id="hha:Hhal_0630"/>
<dbReference type="eggNOG" id="COG3337">
    <property type="taxonomic scope" value="Bacteria"/>
</dbReference>
<sequence length="129" mass="14449">MTTPMTLEQQRAADAWQAAAACTDPYAKLAKGAPALIMNSGLMQTLAFLEDKGEDHHRALARQLRRWIVRQHPELLSTRGDSADPGYEAIMEALLHAEPRTFQAVTAEALAWLRWVRQIAPTRVEERSS</sequence>
<protein>
    <recommendedName>
        <fullName evidence="5">CRISPR type III-B/RAMP module-associated protein Cmr5</fullName>
    </recommendedName>
</protein>
<dbReference type="RefSeq" id="WP_011813438.1">
    <property type="nucleotide sequence ID" value="NC_008789.1"/>
</dbReference>
<dbReference type="Proteomes" id="UP000000647">
    <property type="component" value="Chromosome"/>
</dbReference>
<keyword evidence="7" id="KW-1185">Reference proteome</keyword>
<comment type="subcellular location">
    <subcellularLocation>
        <location evidence="1">Cytoplasm</location>
    </subcellularLocation>
</comment>
<evidence type="ECO:0000256" key="1">
    <source>
        <dbReference type="ARBA" id="ARBA00004496"/>
    </source>
</evidence>
<reference evidence="7" key="1">
    <citation type="submission" date="2006-12" db="EMBL/GenBank/DDBJ databases">
        <title>Complete sequence of Halorhodospira halophila SL1.</title>
        <authorList>
            <consortium name="US DOE Joint Genome Institute"/>
            <person name="Copeland A."/>
            <person name="Lucas S."/>
            <person name="Lapidus A."/>
            <person name="Barry K."/>
            <person name="Detter J.C."/>
            <person name="Glavina del Rio T."/>
            <person name="Hammon N."/>
            <person name="Israni S."/>
            <person name="Dalin E."/>
            <person name="Tice H."/>
            <person name="Pitluck S."/>
            <person name="Saunders E."/>
            <person name="Brettin T."/>
            <person name="Bruce D."/>
            <person name="Han C."/>
            <person name="Tapia R."/>
            <person name="Schmutz J."/>
            <person name="Larimer F."/>
            <person name="Land M."/>
            <person name="Hauser L."/>
            <person name="Kyrpides N."/>
            <person name="Mikhailova N."/>
            <person name="Hoff W."/>
            <person name="Richardson P."/>
        </authorList>
    </citation>
    <scope>NUCLEOTIDE SEQUENCE [LARGE SCALE GENOMIC DNA]</scope>
    <source>
        <strain evidence="7">DSM 244 / SL1</strain>
    </source>
</reference>
<evidence type="ECO:0000256" key="3">
    <source>
        <dbReference type="ARBA" id="ARBA00022490"/>
    </source>
</evidence>
<dbReference type="GO" id="GO:0005737">
    <property type="term" value="C:cytoplasm"/>
    <property type="evidence" value="ECO:0007669"/>
    <property type="project" value="UniProtKB-SubCell"/>
</dbReference>
<organism evidence="6 7">
    <name type="scientific">Halorhodospira halophila (strain DSM 244 / SL1)</name>
    <name type="common">Ectothiorhodospira halophila (strain DSM 244 / SL1)</name>
    <dbReference type="NCBI Taxonomy" id="349124"/>
    <lineage>
        <taxon>Bacteria</taxon>
        <taxon>Pseudomonadati</taxon>
        <taxon>Pseudomonadota</taxon>
        <taxon>Gammaproteobacteria</taxon>
        <taxon>Chromatiales</taxon>
        <taxon>Ectothiorhodospiraceae</taxon>
        <taxon>Halorhodospira</taxon>
    </lineage>
</organism>
<accession>A1WUQ3</accession>
<evidence type="ECO:0000313" key="6">
    <source>
        <dbReference type="EMBL" id="ABM61415.1"/>
    </source>
</evidence>
<proteinExistence type="inferred from homology"/>
<dbReference type="SUPFAM" id="SSF158568">
    <property type="entry name" value="AF1862-like"/>
    <property type="match status" value="1"/>
</dbReference>